<reference evidence="1 2" key="1">
    <citation type="submission" date="2023-02" db="EMBL/GenBank/DDBJ databases">
        <title>LHISI_Scaffold_Assembly.</title>
        <authorList>
            <person name="Stuart O.P."/>
            <person name="Cleave R."/>
            <person name="Magrath M.J.L."/>
            <person name="Mikheyev A.S."/>
        </authorList>
    </citation>
    <scope>NUCLEOTIDE SEQUENCE [LARGE SCALE GENOMIC DNA]</scope>
    <source>
        <strain evidence="1">Daus_M_001</strain>
        <tissue evidence="1">Leg muscle</tissue>
    </source>
</reference>
<gene>
    <name evidence="1" type="ORF">PR048_008154</name>
</gene>
<sequence>MAALSVSPAAGVRTTLYREDANNARRWRPASDATRRIAPLYCEYRLGCGFPDRQLRRQPHCRCTEKSRSGSVRHQQVVDESSSRVANTCLNAAAKWEGLQLSRKEEPVTLVHDQIRLRTIRLHITCAYKVWLIVNVLLMFKELHTTRNKRDFATTKIYKESGASSLWWNFLDLVKLSLHEAEGYPGNRTLAELQKSANSHSNQVLVTSPLPLPVRVQALANGDYYVDSVTTAGMQAFSRLAKQRWEFANPRTCVYNKLHMTKAKGTGAPRGDRLGESNTGLPECGSSVFPSAGPMLGEDQRLAKTVREPRLAPGVYKLSCQAAAHEPRSVTNELREEQLGRDACRQQGRGGLVVRLLSSHLAEPGSIPGGAAPGFSRVGTVPDDSTSRRVSSGISRFLHPCIPVPLHTHLASPSPALKISILRAAQISPLQSK</sequence>
<comment type="caution">
    <text evidence="1">The sequence shown here is derived from an EMBL/GenBank/DDBJ whole genome shotgun (WGS) entry which is preliminary data.</text>
</comment>
<proteinExistence type="predicted"/>
<organism evidence="1 2">
    <name type="scientific">Dryococelus australis</name>
    <dbReference type="NCBI Taxonomy" id="614101"/>
    <lineage>
        <taxon>Eukaryota</taxon>
        <taxon>Metazoa</taxon>
        <taxon>Ecdysozoa</taxon>
        <taxon>Arthropoda</taxon>
        <taxon>Hexapoda</taxon>
        <taxon>Insecta</taxon>
        <taxon>Pterygota</taxon>
        <taxon>Neoptera</taxon>
        <taxon>Polyneoptera</taxon>
        <taxon>Phasmatodea</taxon>
        <taxon>Verophasmatodea</taxon>
        <taxon>Anareolatae</taxon>
        <taxon>Phasmatidae</taxon>
        <taxon>Eurycanthinae</taxon>
        <taxon>Dryococelus</taxon>
    </lineage>
</organism>
<dbReference type="EMBL" id="JARBHB010000003">
    <property type="protein sequence ID" value="KAJ8888662.1"/>
    <property type="molecule type" value="Genomic_DNA"/>
</dbReference>
<keyword evidence="2" id="KW-1185">Reference proteome</keyword>
<accession>A0ABQ9HWA2</accession>
<evidence type="ECO:0000313" key="1">
    <source>
        <dbReference type="EMBL" id="KAJ8888662.1"/>
    </source>
</evidence>
<evidence type="ECO:0000313" key="2">
    <source>
        <dbReference type="Proteomes" id="UP001159363"/>
    </source>
</evidence>
<name>A0ABQ9HWA2_9NEOP</name>
<protein>
    <submittedName>
        <fullName evidence="1">Uncharacterized protein</fullName>
    </submittedName>
</protein>
<dbReference type="Proteomes" id="UP001159363">
    <property type="component" value="Chromosome 3"/>
</dbReference>